<protein>
    <submittedName>
        <fullName evidence="1">Uncharacterized protein</fullName>
    </submittedName>
</protein>
<dbReference type="HOGENOM" id="CLU_1406156_0_0_6"/>
<evidence type="ECO:0000313" key="2">
    <source>
        <dbReference type="Proteomes" id="UP000032427"/>
    </source>
</evidence>
<dbReference type="STRING" id="80852.AWOD_I_1337"/>
<dbReference type="AlphaFoldDB" id="A0A090ISU3"/>
<dbReference type="PATRIC" id="fig|80852.17.peg.1375"/>
<dbReference type="InterPro" id="IPR021856">
    <property type="entry name" value="DUF3465"/>
</dbReference>
<proteinExistence type="predicted"/>
<reference evidence="2" key="1">
    <citation type="submission" date="2014-09" db="EMBL/GenBank/DDBJ databases">
        <authorList>
            <person name="Hjerde E."/>
        </authorList>
    </citation>
    <scope>NUCLEOTIDE SEQUENCE [LARGE SCALE GENOMIC DNA]</scope>
    <source>
        <strain evidence="2">06/09/139</strain>
    </source>
</reference>
<sequence>MIHTIKETVFTYHQRLLDDWIKGKREWLPLSLFTPTVVEQQPNEYFGLSQYMKQGWLGTAFYALGNWEPDNPLYTEGRILLAQYINPNKLSLFKGLRTGVTSGEPDLFLYKTDGSKGSRHQKFILRLDNRLTILIAHNIDLAPRIPNLRKGDTVKFYGEYEYSNKGGVVHWTHLDPGNRHTHGWLKHNGRTYE</sequence>
<accession>A0A090ISU3</accession>
<gene>
    <name evidence="1" type="ORF">AWOD_I_1337</name>
</gene>
<dbReference type="Pfam" id="PF11948">
    <property type="entry name" value="DUF3465"/>
    <property type="match status" value="1"/>
</dbReference>
<organism evidence="1 2">
    <name type="scientific">Aliivibrio wodanis</name>
    <dbReference type="NCBI Taxonomy" id="80852"/>
    <lineage>
        <taxon>Bacteria</taxon>
        <taxon>Pseudomonadati</taxon>
        <taxon>Pseudomonadota</taxon>
        <taxon>Gammaproteobacteria</taxon>
        <taxon>Vibrionales</taxon>
        <taxon>Vibrionaceae</taxon>
        <taxon>Aliivibrio</taxon>
    </lineage>
</organism>
<dbReference type="EMBL" id="LN554846">
    <property type="protein sequence ID" value="CED71415.1"/>
    <property type="molecule type" value="Genomic_DNA"/>
</dbReference>
<name>A0A090ISU3_9GAMM</name>
<dbReference type="Proteomes" id="UP000032427">
    <property type="component" value="Chromosome 1"/>
</dbReference>
<keyword evidence="2" id="KW-1185">Reference proteome</keyword>
<dbReference type="KEGG" id="awd:AWOD_I_1337"/>
<evidence type="ECO:0000313" key="1">
    <source>
        <dbReference type="EMBL" id="CED71415.1"/>
    </source>
</evidence>